<evidence type="ECO:0000256" key="1">
    <source>
        <dbReference type="ARBA" id="ARBA00001947"/>
    </source>
</evidence>
<dbReference type="Pfam" id="PF01406">
    <property type="entry name" value="tRNA-synt_1e"/>
    <property type="match status" value="1"/>
</dbReference>
<dbReference type="NCBIfam" id="TIGR00435">
    <property type="entry name" value="cysS"/>
    <property type="match status" value="1"/>
</dbReference>
<gene>
    <name evidence="14" type="primary">LOC100373690</name>
</gene>
<dbReference type="PANTHER" id="PTHR10890">
    <property type="entry name" value="CYSTEINYL-TRNA SYNTHETASE"/>
    <property type="match status" value="1"/>
</dbReference>
<protein>
    <recommendedName>
        <fullName evidence="3">cysteine--tRNA ligase</fullName>
        <ecNumber evidence="3">6.1.1.16</ecNumber>
    </recommendedName>
    <alternativeName>
        <fullName evidence="11">Cysteinyl-tRNA synthetase</fullName>
    </alternativeName>
</protein>
<keyword evidence="8" id="KW-0067">ATP-binding</keyword>
<evidence type="ECO:0000256" key="10">
    <source>
        <dbReference type="ARBA" id="ARBA00023146"/>
    </source>
</evidence>
<dbReference type="SUPFAM" id="SSF52374">
    <property type="entry name" value="Nucleotidylyl transferase"/>
    <property type="match status" value="1"/>
</dbReference>
<evidence type="ECO:0000256" key="8">
    <source>
        <dbReference type="ARBA" id="ARBA00022840"/>
    </source>
</evidence>
<evidence type="ECO:0000313" key="13">
    <source>
        <dbReference type="Proteomes" id="UP000694865"/>
    </source>
</evidence>
<evidence type="ECO:0000256" key="5">
    <source>
        <dbReference type="ARBA" id="ARBA00022723"/>
    </source>
</evidence>
<dbReference type="InterPro" id="IPR014729">
    <property type="entry name" value="Rossmann-like_a/b/a_fold"/>
</dbReference>
<dbReference type="CDD" id="cd00672">
    <property type="entry name" value="CysRS_core"/>
    <property type="match status" value="1"/>
</dbReference>
<dbReference type="EC" id="6.1.1.16" evidence="3"/>
<dbReference type="InterPro" id="IPR015803">
    <property type="entry name" value="Cys-tRNA-ligase"/>
</dbReference>
<dbReference type="Proteomes" id="UP000694865">
    <property type="component" value="Unplaced"/>
</dbReference>
<evidence type="ECO:0000256" key="7">
    <source>
        <dbReference type="ARBA" id="ARBA00022833"/>
    </source>
</evidence>
<dbReference type="PRINTS" id="PR00983">
    <property type="entry name" value="TRNASYNTHCYS"/>
</dbReference>
<keyword evidence="5" id="KW-0479">Metal-binding</keyword>
<reference evidence="14" key="1">
    <citation type="submission" date="2025-08" db="UniProtKB">
        <authorList>
            <consortium name="RefSeq"/>
        </authorList>
    </citation>
    <scope>IDENTIFICATION</scope>
    <source>
        <tissue evidence="14">Testes</tissue>
    </source>
</reference>
<keyword evidence="13" id="KW-1185">Reference proteome</keyword>
<keyword evidence="9" id="KW-0648">Protein biosynthesis</keyword>
<comment type="cofactor">
    <cofactor evidence="1">
        <name>Zn(2+)</name>
        <dbReference type="ChEBI" id="CHEBI:29105"/>
    </cofactor>
</comment>
<evidence type="ECO:0000256" key="11">
    <source>
        <dbReference type="ARBA" id="ARBA00031499"/>
    </source>
</evidence>
<dbReference type="InterPro" id="IPR024909">
    <property type="entry name" value="Cys-tRNA/MSH_ligase"/>
</dbReference>
<proteinExistence type="inferred from homology"/>
<evidence type="ECO:0000259" key="12">
    <source>
        <dbReference type="Pfam" id="PF01406"/>
    </source>
</evidence>
<keyword evidence="6" id="KW-0547">Nucleotide-binding</keyword>
<name>A0ABM0H085_SACKO</name>
<keyword evidence="7" id="KW-0862">Zinc</keyword>
<evidence type="ECO:0000256" key="4">
    <source>
        <dbReference type="ARBA" id="ARBA00022598"/>
    </source>
</evidence>
<evidence type="ECO:0000256" key="3">
    <source>
        <dbReference type="ARBA" id="ARBA00012832"/>
    </source>
</evidence>
<sequence length="425" mass="48405">MAVRSSCSGIVNRLIHRHFQNTLSQSVYPKFALSTTCSKYRKKKVAEPKDCEDIDTGQNNDASPWAEPEGYNTGVDVYNSLTRTKVPLILQKDNIAKWYMCGPTVYDSAHIGHASCYVRFDVLRRILTEFFDIDVVMVMGVTNIDDKIINRAREKDVDFKQLARIYENEFASDMQALKVLPATVYTRVTDYIPQILVFVQNIIDTGCAYSTPSGSVYFDVEAFGIERYAKLMPHVRHDHGRHIVEPEKRHLRDFALWKAAKPGEPWWSSPWGQGKGRPGWHIECSTMSSAIFGNALDIHTGGIDLAFPHHDNEIAQCEACHQTHQWTNYFLHSGILHLKDDAEKMSKSIGNTITVQDYLQKHTANQFRMICLLTKYSHNIEYCEDIVMQASSILHTLSAFLSDADAYVRGQMTCHSLDDTKLIEQ</sequence>
<dbReference type="InterPro" id="IPR032678">
    <property type="entry name" value="tRNA-synt_1_cat_dom"/>
</dbReference>
<evidence type="ECO:0000256" key="9">
    <source>
        <dbReference type="ARBA" id="ARBA00022917"/>
    </source>
</evidence>
<dbReference type="Gene3D" id="3.40.50.620">
    <property type="entry name" value="HUPs"/>
    <property type="match status" value="1"/>
</dbReference>
<keyword evidence="4" id="KW-0436">Ligase</keyword>
<accession>A0ABM0H085</accession>
<dbReference type="PANTHER" id="PTHR10890:SF27">
    <property type="entry name" value="CYSTEINE--TRNA LIGASE, MITOCHONDRIAL-RELATED"/>
    <property type="match status" value="1"/>
</dbReference>
<evidence type="ECO:0000256" key="6">
    <source>
        <dbReference type="ARBA" id="ARBA00022741"/>
    </source>
</evidence>
<dbReference type="GeneID" id="100373690"/>
<feature type="domain" description="tRNA synthetases class I catalytic" evidence="12">
    <location>
        <begin position="93"/>
        <end position="391"/>
    </location>
</feature>
<evidence type="ECO:0000313" key="14">
    <source>
        <dbReference type="RefSeq" id="XP_002741321.2"/>
    </source>
</evidence>
<evidence type="ECO:0000256" key="2">
    <source>
        <dbReference type="ARBA" id="ARBA00005594"/>
    </source>
</evidence>
<dbReference type="RefSeq" id="XP_002741321.2">
    <property type="nucleotide sequence ID" value="XM_002741275.2"/>
</dbReference>
<comment type="similarity">
    <text evidence="2">Belongs to the class-I aminoacyl-tRNA synthetase family.</text>
</comment>
<organism evidence="13 14">
    <name type="scientific">Saccoglossus kowalevskii</name>
    <name type="common">Acorn worm</name>
    <dbReference type="NCBI Taxonomy" id="10224"/>
    <lineage>
        <taxon>Eukaryota</taxon>
        <taxon>Metazoa</taxon>
        <taxon>Hemichordata</taxon>
        <taxon>Enteropneusta</taxon>
        <taxon>Harrimaniidae</taxon>
        <taxon>Saccoglossus</taxon>
    </lineage>
</organism>
<keyword evidence="10" id="KW-0030">Aminoacyl-tRNA synthetase</keyword>